<accession>A0A8S1KRT8</accession>
<dbReference type="Proteomes" id="UP000692954">
    <property type="component" value="Unassembled WGS sequence"/>
</dbReference>
<sequence>MYKISILSVTFPNNKNKQDIYCKLTEGDQTYQTKVDMDTITIAKWDQNFNVKQTQSEITFSIHLWKGENKDQLITETKVKWEQILSMLNATQNLKFNLCDMSLIIEEVTIPSNETQIKQFQKYLSDTGLEQSFKLIFAEILSKKIDRSEVFTYTALRLRQIGDDLKMFINNNHKMSQLLNNISEVQQDDEPDQFLESQDQ</sequence>
<organism evidence="1 2">
    <name type="scientific">Paramecium sonneborni</name>
    <dbReference type="NCBI Taxonomy" id="65129"/>
    <lineage>
        <taxon>Eukaryota</taxon>
        <taxon>Sar</taxon>
        <taxon>Alveolata</taxon>
        <taxon>Ciliophora</taxon>
        <taxon>Intramacronucleata</taxon>
        <taxon>Oligohymenophorea</taxon>
        <taxon>Peniculida</taxon>
        <taxon>Parameciidae</taxon>
        <taxon>Paramecium</taxon>
    </lineage>
</organism>
<dbReference type="AlphaFoldDB" id="A0A8S1KRT8"/>
<protein>
    <recommendedName>
        <fullName evidence="3">C2 domain-containing protein</fullName>
    </recommendedName>
</protein>
<gene>
    <name evidence="1" type="ORF">PSON_ATCC_30995.1.T0110307</name>
</gene>
<dbReference type="OrthoDB" id="287089at2759"/>
<evidence type="ECO:0008006" key="3">
    <source>
        <dbReference type="Google" id="ProtNLM"/>
    </source>
</evidence>
<dbReference type="EMBL" id="CAJJDN010000011">
    <property type="protein sequence ID" value="CAD8057617.1"/>
    <property type="molecule type" value="Genomic_DNA"/>
</dbReference>
<evidence type="ECO:0000313" key="1">
    <source>
        <dbReference type="EMBL" id="CAD8057617.1"/>
    </source>
</evidence>
<comment type="caution">
    <text evidence="1">The sequence shown here is derived from an EMBL/GenBank/DDBJ whole genome shotgun (WGS) entry which is preliminary data.</text>
</comment>
<name>A0A8S1KRT8_9CILI</name>
<reference evidence="1" key="1">
    <citation type="submission" date="2021-01" db="EMBL/GenBank/DDBJ databases">
        <authorList>
            <consortium name="Genoscope - CEA"/>
            <person name="William W."/>
        </authorList>
    </citation>
    <scope>NUCLEOTIDE SEQUENCE</scope>
</reference>
<keyword evidence="2" id="KW-1185">Reference proteome</keyword>
<evidence type="ECO:0000313" key="2">
    <source>
        <dbReference type="Proteomes" id="UP000692954"/>
    </source>
</evidence>
<proteinExistence type="predicted"/>